<evidence type="ECO:0000259" key="6">
    <source>
        <dbReference type="PROSITE" id="PS50937"/>
    </source>
</evidence>
<organism evidence="7 8">
    <name type="scientific">Sulfobacillus benefaciens</name>
    <dbReference type="NCBI Taxonomy" id="453960"/>
    <lineage>
        <taxon>Bacteria</taxon>
        <taxon>Bacillati</taxon>
        <taxon>Bacillota</taxon>
        <taxon>Clostridia</taxon>
        <taxon>Eubacteriales</taxon>
        <taxon>Clostridiales Family XVII. Incertae Sedis</taxon>
        <taxon>Sulfobacillus</taxon>
    </lineage>
</organism>
<reference evidence="7 8" key="1">
    <citation type="journal article" date="2014" name="BMC Genomics">
        <title>Comparison of environmental and isolate Sulfobacillus genomes reveals diverse carbon, sulfur, nitrogen, and hydrogen metabolisms.</title>
        <authorList>
            <person name="Justice N.B."/>
            <person name="Norman A."/>
            <person name="Brown C.T."/>
            <person name="Singh A."/>
            <person name="Thomas B.C."/>
            <person name="Banfield J.F."/>
        </authorList>
    </citation>
    <scope>NUCLEOTIDE SEQUENCE [LARGE SCALE GENOMIC DNA]</scope>
    <source>
        <strain evidence="7">AMDSBA4</strain>
    </source>
</reference>
<dbReference type="Pfam" id="PF13411">
    <property type="entry name" value="MerR_1"/>
    <property type="match status" value="1"/>
</dbReference>
<dbReference type="AlphaFoldDB" id="A0A2T2XH07"/>
<dbReference type="InterPro" id="IPR009061">
    <property type="entry name" value="DNA-bd_dom_put_sf"/>
</dbReference>
<keyword evidence="4" id="KW-0804">Transcription</keyword>
<dbReference type="InterPro" id="IPR047057">
    <property type="entry name" value="MerR_fam"/>
</dbReference>
<evidence type="ECO:0000256" key="3">
    <source>
        <dbReference type="ARBA" id="ARBA00023125"/>
    </source>
</evidence>
<evidence type="ECO:0000256" key="2">
    <source>
        <dbReference type="ARBA" id="ARBA00023015"/>
    </source>
</evidence>
<dbReference type="SMART" id="SM00422">
    <property type="entry name" value="HTH_MERR"/>
    <property type="match status" value="1"/>
</dbReference>
<dbReference type="PANTHER" id="PTHR30204:SF69">
    <property type="entry name" value="MERR-FAMILY TRANSCRIPTIONAL REGULATOR"/>
    <property type="match status" value="1"/>
</dbReference>
<evidence type="ECO:0000256" key="5">
    <source>
        <dbReference type="SAM" id="Coils"/>
    </source>
</evidence>
<evidence type="ECO:0000313" key="7">
    <source>
        <dbReference type="EMBL" id="PSR33722.1"/>
    </source>
</evidence>
<dbReference type="EMBL" id="PXYW01000017">
    <property type="protein sequence ID" value="PSR33722.1"/>
    <property type="molecule type" value="Genomic_DNA"/>
</dbReference>
<accession>A0A2T2XH07</accession>
<dbReference type="PROSITE" id="PS50937">
    <property type="entry name" value="HTH_MERR_2"/>
    <property type="match status" value="1"/>
</dbReference>
<name>A0A2T2XH07_9FIRM</name>
<keyword evidence="1" id="KW-0678">Repressor</keyword>
<feature type="domain" description="HTH merR-type" evidence="6">
    <location>
        <begin position="1"/>
        <end position="67"/>
    </location>
</feature>
<dbReference type="GO" id="GO:0003677">
    <property type="term" value="F:DNA binding"/>
    <property type="evidence" value="ECO:0007669"/>
    <property type="project" value="UniProtKB-KW"/>
</dbReference>
<protein>
    <recommendedName>
        <fullName evidence="6">HTH merR-type domain-containing protein</fullName>
    </recommendedName>
</protein>
<dbReference type="Proteomes" id="UP000242972">
    <property type="component" value="Unassembled WGS sequence"/>
</dbReference>
<dbReference type="SUPFAM" id="SSF46955">
    <property type="entry name" value="Putative DNA-binding domain"/>
    <property type="match status" value="1"/>
</dbReference>
<evidence type="ECO:0000256" key="1">
    <source>
        <dbReference type="ARBA" id="ARBA00022491"/>
    </source>
</evidence>
<dbReference type="InterPro" id="IPR000551">
    <property type="entry name" value="MerR-type_HTH_dom"/>
</dbReference>
<dbReference type="Gene3D" id="1.10.1660.10">
    <property type="match status" value="1"/>
</dbReference>
<keyword evidence="2" id="KW-0805">Transcription regulation</keyword>
<sequence length="120" mass="13588">MQMGEFCLTIGATSDAVRHYMSLGLLCPDKNGLRYTFGEKDMSDFYAIKELQDLGLTLPEIRKIFILKEQHGCGAPELIETISQRLRTLSDELVAKRQRLNQKIEAVESILAALERRGDD</sequence>
<keyword evidence="3" id="KW-0238">DNA-binding</keyword>
<keyword evidence="5" id="KW-0175">Coiled coil</keyword>
<proteinExistence type="predicted"/>
<comment type="caution">
    <text evidence="7">The sequence shown here is derived from an EMBL/GenBank/DDBJ whole genome shotgun (WGS) entry which is preliminary data.</text>
</comment>
<dbReference type="GO" id="GO:0003700">
    <property type="term" value="F:DNA-binding transcription factor activity"/>
    <property type="evidence" value="ECO:0007669"/>
    <property type="project" value="InterPro"/>
</dbReference>
<gene>
    <name evidence="7" type="ORF">C7B46_08950</name>
</gene>
<evidence type="ECO:0000313" key="8">
    <source>
        <dbReference type="Proteomes" id="UP000242972"/>
    </source>
</evidence>
<feature type="coiled-coil region" evidence="5">
    <location>
        <begin position="79"/>
        <end position="117"/>
    </location>
</feature>
<evidence type="ECO:0000256" key="4">
    <source>
        <dbReference type="ARBA" id="ARBA00023163"/>
    </source>
</evidence>
<dbReference type="PANTHER" id="PTHR30204">
    <property type="entry name" value="REDOX-CYCLING DRUG-SENSING TRANSCRIPTIONAL ACTIVATOR SOXR"/>
    <property type="match status" value="1"/>
</dbReference>